<dbReference type="InterPro" id="IPR011333">
    <property type="entry name" value="SKP1/BTB/POZ_sf"/>
</dbReference>
<name>A0ABP1R484_9HEXA</name>
<feature type="domain" description="BTB" evidence="2">
    <location>
        <begin position="47"/>
        <end position="114"/>
    </location>
</feature>
<dbReference type="Gene3D" id="3.30.710.10">
    <property type="entry name" value="Potassium Channel Kv1.1, Chain A"/>
    <property type="match status" value="1"/>
</dbReference>
<feature type="compositionally biased region" description="Polar residues" evidence="1">
    <location>
        <begin position="9"/>
        <end position="20"/>
    </location>
</feature>
<comment type="caution">
    <text evidence="3">The sequence shown here is derived from an EMBL/GenBank/DDBJ whole genome shotgun (WGS) entry which is preliminary data.</text>
</comment>
<dbReference type="PROSITE" id="PS50097">
    <property type="entry name" value="BTB"/>
    <property type="match status" value="1"/>
</dbReference>
<accession>A0ABP1R484</accession>
<evidence type="ECO:0000259" key="2">
    <source>
        <dbReference type="PROSITE" id="PS50097"/>
    </source>
</evidence>
<dbReference type="Proteomes" id="UP001642540">
    <property type="component" value="Unassembled WGS sequence"/>
</dbReference>
<reference evidence="3 4" key="1">
    <citation type="submission" date="2024-08" db="EMBL/GenBank/DDBJ databases">
        <authorList>
            <person name="Cucini C."/>
            <person name="Frati F."/>
        </authorList>
    </citation>
    <scope>NUCLEOTIDE SEQUENCE [LARGE SCALE GENOMIC DNA]</scope>
</reference>
<dbReference type="EMBL" id="CAXLJM020000053">
    <property type="protein sequence ID" value="CAL8116505.1"/>
    <property type="molecule type" value="Genomic_DNA"/>
</dbReference>
<feature type="region of interest" description="Disordered" evidence="1">
    <location>
        <begin position="1"/>
        <end position="20"/>
    </location>
</feature>
<evidence type="ECO:0000313" key="3">
    <source>
        <dbReference type="EMBL" id="CAL8116505.1"/>
    </source>
</evidence>
<gene>
    <name evidence="3" type="ORF">ODALV1_LOCUS17311</name>
</gene>
<dbReference type="Gene3D" id="6.10.250.3030">
    <property type="match status" value="1"/>
</dbReference>
<dbReference type="InterPro" id="IPR000210">
    <property type="entry name" value="BTB/POZ_dom"/>
</dbReference>
<evidence type="ECO:0000256" key="1">
    <source>
        <dbReference type="SAM" id="MobiDB-lite"/>
    </source>
</evidence>
<dbReference type="Pfam" id="PF00651">
    <property type="entry name" value="BTB"/>
    <property type="match status" value="1"/>
</dbReference>
<sequence length="207" mass="23022">MAQNPAKRQCSSDGQENDQNLTKLRTVSHKAELARDLGKLFSQSIGTDCTIVVGKTNFKSHKFILSSRSSVFAAMFNANTIERETATVNIPDFDSEVVKGMLEYIYTGETAVMATRAQELLQIAEKYNLEGLKEDCEYAIWNSLSKENVAGVLVLAHNHNAPVLKSQAISFINWNKEELLKLKSFQDAVNAFAYTGLFADLYLGSKK</sequence>
<proteinExistence type="predicted"/>
<evidence type="ECO:0000313" key="4">
    <source>
        <dbReference type="Proteomes" id="UP001642540"/>
    </source>
</evidence>
<dbReference type="SMART" id="SM00225">
    <property type="entry name" value="BTB"/>
    <property type="match status" value="1"/>
</dbReference>
<keyword evidence="4" id="KW-1185">Reference proteome</keyword>
<organism evidence="3 4">
    <name type="scientific">Orchesella dallaii</name>
    <dbReference type="NCBI Taxonomy" id="48710"/>
    <lineage>
        <taxon>Eukaryota</taxon>
        <taxon>Metazoa</taxon>
        <taxon>Ecdysozoa</taxon>
        <taxon>Arthropoda</taxon>
        <taxon>Hexapoda</taxon>
        <taxon>Collembola</taxon>
        <taxon>Entomobryomorpha</taxon>
        <taxon>Entomobryoidea</taxon>
        <taxon>Orchesellidae</taxon>
        <taxon>Orchesellinae</taxon>
        <taxon>Orchesella</taxon>
    </lineage>
</organism>
<dbReference type="PANTHER" id="PTHR24413">
    <property type="entry name" value="SPECKLE-TYPE POZ PROTEIN"/>
    <property type="match status" value="1"/>
</dbReference>
<protein>
    <recommendedName>
        <fullName evidence="2">BTB domain-containing protein</fullName>
    </recommendedName>
</protein>
<dbReference type="SUPFAM" id="SSF54695">
    <property type="entry name" value="POZ domain"/>
    <property type="match status" value="1"/>
</dbReference>